<dbReference type="KEGG" id="smam:Mal15_47980"/>
<dbReference type="PANTHER" id="PTHR30273:SF2">
    <property type="entry name" value="PROTEIN FECR"/>
    <property type="match status" value="1"/>
</dbReference>
<dbReference type="Pfam" id="PF04773">
    <property type="entry name" value="FecR"/>
    <property type="match status" value="1"/>
</dbReference>
<dbReference type="Pfam" id="PF13385">
    <property type="entry name" value="Laminin_G_3"/>
    <property type="match status" value="1"/>
</dbReference>
<dbReference type="AlphaFoldDB" id="A0A5B9MMJ0"/>
<dbReference type="InterPro" id="IPR006860">
    <property type="entry name" value="FecR"/>
</dbReference>
<dbReference type="InterPro" id="IPR012373">
    <property type="entry name" value="Ferrdict_sens_TM"/>
</dbReference>
<organism evidence="3 4">
    <name type="scientific">Stieleria maiorica</name>
    <dbReference type="NCBI Taxonomy" id="2795974"/>
    <lineage>
        <taxon>Bacteria</taxon>
        <taxon>Pseudomonadati</taxon>
        <taxon>Planctomycetota</taxon>
        <taxon>Planctomycetia</taxon>
        <taxon>Pirellulales</taxon>
        <taxon>Pirellulaceae</taxon>
        <taxon>Stieleria</taxon>
    </lineage>
</organism>
<evidence type="ECO:0000256" key="1">
    <source>
        <dbReference type="SAM" id="Phobius"/>
    </source>
</evidence>
<keyword evidence="1" id="KW-0812">Transmembrane</keyword>
<dbReference type="PANTHER" id="PTHR30273">
    <property type="entry name" value="PERIPLASMIC SIGNAL SENSOR AND SIGMA FACTOR ACTIVATOR FECR-RELATED"/>
    <property type="match status" value="1"/>
</dbReference>
<name>A0A5B9MMJ0_9BACT</name>
<keyword evidence="1" id="KW-1133">Transmembrane helix</keyword>
<gene>
    <name evidence="3" type="ORF">Mal15_47980</name>
</gene>
<sequence length="553" mass="61132">MTPNEQATLLDALLDGDISEADFLRLEAELIVDPEVRKTYYRRLEMDLLLAELASEGQRPSPDHSAAATDQRSGRLRRWAGVVVAIAAALVFIVAMLHSAADREIAERDNENPPAQIRSENEPSATGFAVLSGQTDAVWEGDPIDNGGLLPQGELHLVSGLVHVELFSGVQMVIRGDAVFSIDSPMQVSMQRGSARAHVPEPAQGFRLKTGAGEVIDLGTEFAVEVDEMRSSVKVVDGEVELRPSDSGTRRLRVGEGVELAANGTVTRESADDISLVGPAAFQDALARRQSSHFRQWQLATEMLRNDPRLMAHYLVDPDQGWSRQLVNRASSAGRVNGTVIAGDGAVVAATRTQDRWGRDGGALDFSRMGSRVRVVVPGEHRGLTLMCWVKINSLDRWYNSLFLTDGHEEREPHWQIMNDGRMFFSVKPPNMDDWTQAERERQVFYSPPFWDPSMSGQWTMLATVYDVDQQLVTHSVNGEPISRQSIPEKLLVEQIKIGSASICNWSEPMYRSDATFVVRNLNGSVDEFALFSGALSATEILNLYHVGNPNER</sequence>
<accession>A0A5B9MMJ0</accession>
<dbReference type="Gene3D" id="2.60.120.200">
    <property type="match status" value="1"/>
</dbReference>
<keyword evidence="4" id="KW-1185">Reference proteome</keyword>
<dbReference type="Gene3D" id="2.60.120.1440">
    <property type="match status" value="1"/>
</dbReference>
<keyword evidence="1" id="KW-0472">Membrane</keyword>
<evidence type="ECO:0000313" key="3">
    <source>
        <dbReference type="EMBL" id="QEG00726.1"/>
    </source>
</evidence>
<evidence type="ECO:0000259" key="2">
    <source>
        <dbReference type="Pfam" id="PF04773"/>
    </source>
</evidence>
<evidence type="ECO:0000313" key="4">
    <source>
        <dbReference type="Proteomes" id="UP000321353"/>
    </source>
</evidence>
<feature type="transmembrane region" description="Helical" evidence="1">
    <location>
        <begin position="79"/>
        <end position="101"/>
    </location>
</feature>
<reference evidence="3 4" key="1">
    <citation type="submission" date="2019-02" db="EMBL/GenBank/DDBJ databases">
        <title>Planctomycetal bacteria perform biofilm scaping via a novel small molecule.</title>
        <authorList>
            <person name="Jeske O."/>
            <person name="Boedeker C."/>
            <person name="Wiegand S."/>
            <person name="Breitling P."/>
            <person name="Kallscheuer N."/>
            <person name="Jogler M."/>
            <person name="Rohde M."/>
            <person name="Petersen J."/>
            <person name="Medema M.H."/>
            <person name="Surup F."/>
            <person name="Jogler C."/>
        </authorList>
    </citation>
    <scope>NUCLEOTIDE SEQUENCE [LARGE SCALE GENOMIC DNA]</scope>
    <source>
        <strain evidence="3 4">Mal15</strain>
    </source>
</reference>
<proteinExistence type="predicted"/>
<dbReference type="EMBL" id="CP036264">
    <property type="protein sequence ID" value="QEG00726.1"/>
    <property type="molecule type" value="Genomic_DNA"/>
</dbReference>
<protein>
    <submittedName>
        <fullName evidence="3">FecR protein</fullName>
    </submittedName>
</protein>
<feature type="domain" description="FecR protein" evidence="2">
    <location>
        <begin position="186"/>
        <end position="241"/>
    </location>
</feature>
<dbReference type="GO" id="GO:0016989">
    <property type="term" value="F:sigma factor antagonist activity"/>
    <property type="evidence" value="ECO:0007669"/>
    <property type="project" value="TreeGrafter"/>
</dbReference>
<dbReference type="InterPro" id="IPR013320">
    <property type="entry name" value="ConA-like_dom_sf"/>
</dbReference>
<dbReference type="SUPFAM" id="SSF49899">
    <property type="entry name" value="Concanavalin A-like lectins/glucanases"/>
    <property type="match status" value="1"/>
</dbReference>
<dbReference type="RefSeq" id="WP_147869916.1">
    <property type="nucleotide sequence ID" value="NZ_CP036264.1"/>
</dbReference>
<dbReference type="Proteomes" id="UP000321353">
    <property type="component" value="Chromosome"/>
</dbReference>